<feature type="region of interest" description="Disordered" evidence="1">
    <location>
        <begin position="217"/>
        <end position="237"/>
    </location>
</feature>
<dbReference type="InterPro" id="IPR022492">
    <property type="entry name" value="Phosphomutase_MSMEG4193_put"/>
</dbReference>
<dbReference type="Gene3D" id="3.40.50.1240">
    <property type="entry name" value="Phosphoglycerate mutase-like"/>
    <property type="match status" value="1"/>
</dbReference>
<dbReference type="Pfam" id="PF00300">
    <property type="entry name" value="His_Phos_1"/>
    <property type="match status" value="1"/>
</dbReference>
<organism evidence="2 3">
    <name type="scientific">Luteococcus peritonei</name>
    <dbReference type="NCBI Taxonomy" id="88874"/>
    <lineage>
        <taxon>Bacteria</taxon>
        <taxon>Bacillati</taxon>
        <taxon>Actinomycetota</taxon>
        <taxon>Actinomycetes</taxon>
        <taxon>Propionibacteriales</taxon>
        <taxon>Propionibacteriaceae</taxon>
        <taxon>Luteococcus</taxon>
    </lineage>
</organism>
<dbReference type="SMART" id="SM00855">
    <property type="entry name" value="PGAM"/>
    <property type="match status" value="1"/>
</dbReference>
<keyword evidence="3" id="KW-1185">Reference proteome</keyword>
<evidence type="ECO:0000313" key="3">
    <source>
        <dbReference type="Proteomes" id="UP001597326"/>
    </source>
</evidence>
<sequence>MTTLLLVRHGRSTSNAAGTLAGRAPGVLLDETGRSQAMTVGERLRGARVDALVASPITRCQETAQLLADSAALGLELRTDEHFTECDYGEWTGRGLAELATEPLWATVQATPSQVRFPGGESMQEMADRMVAGVQAVNRELEASSAEGAEPVWVLVSHGDPIKAVLSHALGQRLDDFQRIVVDPASVSIVRYPAASEGAHRAPLVVAMNTTAGQLRDRLGGAAGPQVGGGLGSQQDA</sequence>
<dbReference type="CDD" id="cd07067">
    <property type="entry name" value="HP_PGM_like"/>
    <property type="match status" value="1"/>
</dbReference>
<comment type="caution">
    <text evidence="2">The sequence shown here is derived from an EMBL/GenBank/DDBJ whole genome shotgun (WGS) entry which is preliminary data.</text>
</comment>
<dbReference type="SUPFAM" id="SSF53254">
    <property type="entry name" value="Phosphoglycerate mutase-like"/>
    <property type="match status" value="1"/>
</dbReference>
<dbReference type="InterPro" id="IPR050275">
    <property type="entry name" value="PGM_Phosphatase"/>
</dbReference>
<dbReference type="NCBIfam" id="TIGR03848">
    <property type="entry name" value="MSMEG_4193"/>
    <property type="match status" value="1"/>
</dbReference>
<reference evidence="3" key="1">
    <citation type="journal article" date="2019" name="Int. J. Syst. Evol. Microbiol.">
        <title>The Global Catalogue of Microorganisms (GCM) 10K type strain sequencing project: providing services to taxonomists for standard genome sequencing and annotation.</title>
        <authorList>
            <consortium name="The Broad Institute Genomics Platform"/>
            <consortium name="The Broad Institute Genome Sequencing Center for Infectious Disease"/>
            <person name="Wu L."/>
            <person name="Ma J."/>
        </authorList>
    </citation>
    <scope>NUCLEOTIDE SEQUENCE [LARGE SCALE GENOMIC DNA]</scope>
    <source>
        <strain evidence="3">CAIM 431</strain>
    </source>
</reference>
<dbReference type="InterPro" id="IPR013078">
    <property type="entry name" value="His_Pase_superF_clade-1"/>
</dbReference>
<evidence type="ECO:0000256" key="1">
    <source>
        <dbReference type="SAM" id="MobiDB-lite"/>
    </source>
</evidence>
<accession>A0ABW4RXU1</accession>
<name>A0ABW4RXU1_9ACTN</name>
<dbReference type="PANTHER" id="PTHR48100:SF2">
    <property type="entry name" value="CONSERVED PROTEIN"/>
    <property type="match status" value="1"/>
</dbReference>
<proteinExistence type="predicted"/>
<dbReference type="EMBL" id="JBHUFZ010000029">
    <property type="protein sequence ID" value="MFD1891115.1"/>
    <property type="molecule type" value="Genomic_DNA"/>
</dbReference>
<gene>
    <name evidence="2" type="ORF">ACFSCS_13125</name>
</gene>
<dbReference type="InterPro" id="IPR029033">
    <property type="entry name" value="His_PPase_superfam"/>
</dbReference>
<dbReference type="Proteomes" id="UP001597326">
    <property type="component" value="Unassembled WGS sequence"/>
</dbReference>
<dbReference type="PANTHER" id="PTHR48100">
    <property type="entry name" value="BROAD-SPECIFICITY PHOSPHATASE YOR283W-RELATED"/>
    <property type="match status" value="1"/>
</dbReference>
<protein>
    <submittedName>
        <fullName evidence="2">MSMEG_4193 family putative phosphomutase</fullName>
    </submittedName>
</protein>
<evidence type="ECO:0000313" key="2">
    <source>
        <dbReference type="EMBL" id="MFD1891115.1"/>
    </source>
</evidence>
<dbReference type="RefSeq" id="WP_343875297.1">
    <property type="nucleotide sequence ID" value="NZ_BAAAIX010000030.1"/>
</dbReference>
<feature type="compositionally biased region" description="Gly residues" evidence="1">
    <location>
        <begin position="221"/>
        <end position="237"/>
    </location>
</feature>